<accession>A0A5C5VEF6</accession>
<keyword evidence="1" id="KW-1133">Transmembrane helix</keyword>
<keyword evidence="1" id="KW-0812">Transmembrane</keyword>
<keyword evidence="4" id="KW-1185">Reference proteome</keyword>
<organism evidence="3 4">
    <name type="scientific">Posidoniimonas corsicana</name>
    <dbReference type="NCBI Taxonomy" id="1938618"/>
    <lineage>
        <taxon>Bacteria</taxon>
        <taxon>Pseudomonadati</taxon>
        <taxon>Planctomycetota</taxon>
        <taxon>Planctomycetia</taxon>
        <taxon>Pirellulales</taxon>
        <taxon>Lacipirellulaceae</taxon>
        <taxon>Posidoniimonas</taxon>
    </lineage>
</organism>
<dbReference type="Proteomes" id="UP000316714">
    <property type="component" value="Unassembled WGS sequence"/>
</dbReference>
<evidence type="ECO:0000313" key="4">
    <source>
        <dbReference type="Proteomes" id="UP000316714"/>
    </source>
</evidence>
<dbReference type="OrthoDB" id="275567at2"/>
<comment type="caution">
    <text evidence="3">The sequence shown here is derived from an EMBL/GenBank/DDBJ whole genome shotgun (WGS) entry which is preliminary data.</text>
</comment>
<keyword evidence="1" id="KW-0472">Membrane</keyword>
<name>A0A5C5VEF6_9BACT</name>
<dbReference type="RefSeq" id="WP_146563510.1">
    <property type="nucleotide sequence ID" value="NZ_SIHJ01000001.1"/>
</dbReference>
<feature type="domain" description="Type VI secretion system component TssM1 N-terminal" evidence="2">
    <location>
        <begin position="283"/>
        <end position="472"/>
    </location>
</feature>
<feature type="transmembrane region" description="Helical" evidence="1">
    <location>
        <begin position="508"/>
        <end position="528"/>
    </location>
</feature>
<evidence type="ECO:0000256" key="1">
    <source>
        <dbReference type="SAM" id="Phobius"/>
    </source>
</evidence>
<dbReference type="Pfam" id="PF14331">
    <property type="entry name" value="IcmF-related_N"/>
    <property type="match status" value="1"/>
</dbReference>
<protein>
    <recommendedName>
        <fullName evidence="2">Type VI secretion system component TssM1 N-terminal domain-containing protein</fullName>
    </recommendedName>
</protein>
<feature type="transmembrane region" description="Helical" evidence="1">
    <location>
        <begin position="73"/>
        <end position="95"/>
    </location>
</feature>
<dbReference type="EMBL" id="SIHJ01000001">
    <property type="protein sequence ID" value="TWT36531.1"/>
    <property type="molecule type" value="Genomic_DNA"/>
</dbReference>
<proteinExistence type="predicted"/>
<reference evidence="3 4" key="1">
    <citation type="submission" date="2019-02" db="EMBL/GenBank/DDBJ databases">
        <title>Deep-cultivation of Planctomycetes and their phenomic and genomic characterization uncovers novel biology.</title>
        <authorList>
            <person name="Wiegand S."/>
            <person name="Jogler M."/>
            <person name="Boedeker C."/>
            <person name="Pinto D."/>
            <person name="Vollmers J."/>
            <person name="Rivas-Marin E."/>
            <person name="Kohn T."/>
            <person name="Peeters S.H."/>
            <person name="Heuer A."/>
            <person name="Rast P."/>
            <person name="Oberbeckmann S."/>
            <person name="Bunk B."/>
            <person name="Jeske O."/>
            <person name="Meyerdierks A."/>
            <person name="Storesund J.E."/>
            <person name="Kallscheuer N."/>
            <person name="Luecker S."/>
            <person name="Lage O.M."/>
            <person name="Pohl T."/>
            <person name="Merkel B.J."/>
            <person name="Hornburger P."/>
            <person name="Mueller R.-W."/>
            <person name="Bruemmer F."/>
            <person name="Labrenz M."/>
            <person name="Spormann A.M."/>
            <person name="Op Den Camp H."/>
            <person name="Overmann J."/>
            <person name="Amann R."/>
            <person name="Jetten M.S.M."/>
            <person name="Mascher T."/>
            <person name="Medema M.H."/>
            <person name="Devos D.P."/>
            <person name="Kaster A.-K."/>
            <person name="Ovreas L."/>
            <person name="Rohde M."/>
            <person name="Galperin M.Y."/>
            <person name="Jogler C."/>
        </authorList>
    </citation>
    <scope>NUCLEOTIDE SEQUENCE [LARGE SCALE GENOMIC DNA]</scope>
    <source>
        <strain evidence="3 4">KOR34</strain>
    </source>
</reference>
<sequence>MIALIRKAAPTVAKIAAAPFISFGRGAIAGGAITWLLHGLLVVAVLYGLQRLNAYLELEKVVRAPSSLLRETWLPILFLLAYALGWAALATWRAATRPEAASRFPELDRCWRQVVAAMHRHGVDLAEKPLVLMLGEPGGREAELLSSFAVAPTFGPAPAQPHAKLRVFADDQAIYLLCHESSLLSTAAERLSHVRGVKRRASQPFETIASTEQRMPAALRTPAMAAAGEPTGRDFAAVDDSQSPVGCSDDATTLTLAEQLDAQQASPCGTPALFDDEQAERCAAELDHLVRLIKNERGTVAAINGVVALTPVDAADSDATADAFGWALEQDLAVLGDAAGVRVPVLSIVNDLQHAPGCGHLLHVLPPDRKSKRLGIEVDPRAAAQDGAAEDTIGELLDRMTPVLCQRLMQVDDDPASDDSLGDNAALFELQSYLSERRDRLAKLLHEGLRSNPTQPWPLHGCFLVATGDALGASQAFGSGVLQSLATRRATACWTTEALDQDARYTRVAGLGYAGLTAASVAVGWLLIG</sequence>
<dbReference type="InterPro" id="IPR025743">
    <property type="entry name" value="TssM1_N"/>
</dbReference>
<evidence type="ECO:0000259" key="2">
    <source>
        <dbReference type="Pfam" id="PF14331"/>
    </source>
</evidence>
<dbReference type="AlphaFoldDB" id="A0A5C5VEF6"/>
<feature type="transmembrane region" description="Helical" evidence="1">
    <location>
        <begin position="27"/>
        <end position="49"/>
    </location>
</feature>
<evidence type="ECO:0000313" key="3">
    <source>
        <dbReference type="EMBL" id="TWT36531.1"/>
    </source>
</evidence>
<gene>
    <name evidence="3" type="ORF">KOR34_14370</name>
</gene>